<dbReference type="EMBL" id="CP126653">
    <property type="protein sequence ID" value="WJZ88539.1"/>
    <property type="molecule type" value="Genomic_DNA"/>
</dbReference>
<reference evidence="1 2" key="1">
    <citation type="journal article" date="2023" name="Hortic Res">
        <title>The complete reference genome for grapevine (Vitis vinifera L.) genetics and breeding.</title>
        <authorList>
            <person name="Shi X."/>
            <person name="Cao S."/>
            <person name="Wang X."/>
            <person name="Huang S."/>
            <person name="Wang Y."/>
            <person name="Liu Z."/>
            <person name="Liu W."/>
            <person name="Leng X."/>
            <person name="Peng Y."/>
            <person name="Wang N."/>
            <person name="Wang Y."/>
            <person name="Ma Z."/>
            <person name="Xu X."/>
            <person name="Zhang F."/>
            <person name="Xue H."/>
            <person name="Zhong H."/>
            <person name="Wang Y."/>
            <person name="Zhang K."/>
            <person name="Velt A."/>
            <person name="Avia K."/>
            <person name="Holtgrawe D."/>
            <person name="Grimplet J."/>
            <person name="Matus J.T."/>
            <person name="Ware D."/>
            <person name="Wu X."/>
            <person name="Wang H."/>
            <person name="Liu C."/>
            <person name="Fang Y."/>
            <person name="Rustenholz C."/>
            <person name="Cheng Z."/>
            <person name="Xiao H."/>
            <person name="Zhou Y."/>
        </authorList>
    </citation>
    <scope>NUCLEOTIDE SEQUENCE [LARGE SCALE GENOMIC DNA]</scope>
    <source>
        <strain evidence="2">cv. Pinot noir / PN40024</strain>
        <tissue evidence="1">Leaf</tissue>
    </source>
</reference>
<gene>
    <name evidence="1" type="ORF">VitviT2T_007827</name>
</gene>
<sequence length="112" mass="13148">METLIIVSYVMRGRSWFAMDSNSFDLSVEEVVGRLRGVIVERGRGFSVWIRFGDQSLRSLLKGVKVYCRDDELRRWNNVWEENGRKFNLECRANGAGRFILCLLLQRLRSFP</sequence>
<keyword evidence="2" id="KW-1185">Reference proteome</keyword>
<evidence type="ECO:0000313" key="2">
    <source>
        <dbReference type="Proteomes" id="UP001227230"/>
    </source>
</evidence>
<evidence type="ECO:0000313" key="1">
    <source>
        <dbReference type="EMBL" id="WJZ88539.1"/>
    </source>
</evidence>
<accession>A0ABY9C185</accession>
<evidence type="ECO:0008006" key="3">
    <source>
        <dbReference type="Google" id="ProtNLM"/>
    </source>
</evidence>
<name>A0ABY9C185_VITVI</name>
<dbReference type="Proteomes" id="UP001227230">
    <property type="component" value="Chromosome 6"/>
</dbReference>
<protein>
    <recommendedName>
        <fullName evidence="3">DUF4283 domain-containing protein</fullName>
    </recommendedName>
</protein>
<proteinExistence type="predicted"/>
<organism evidence="1 2">
    <name type="scientific">Vitis vinifera</name>
    <name type="common">Grape</name>
    <dbReference type="NCBI Taxonomy" id="29760"/>
    <lineage>
        <taxon>Eukaryota</taxon>
        <taxon>Viridiplantae</taxon>
        <taxon>Streptophyta</taxon>
        <taxon>Embryophyta</taxon>
        <taxon>Tracheophyta</taxon>
        <taxon>Spermatophyta</taxon>
        <taxon>Magnoliopsida</taxon>
        <taxon>eudicotyledons</taxon>
        <taxon>Gunneridae</taxon>
        <taxon>Pentapetalae</taxon>
        <taxon>rosids</taxon>
        <taxon>Vitales</taxon>
        <taxon>Vitaceae</taxon>
        <taxon>Viteae</taxon>
        <taxon>Vitis</taxon>
    </lineage>
</organism>